<evidence type="ECO:0000256" key="11">
    <source>
        <dbReference type="PROSITE-ProRule" id="PRU00421"/>
    </source>
</evidence>
<gene>
    <name evidence="15" type="ORF">EDD71_103132</name>
</gene>
<evidence type="ECO:0000256" key="4">
    <source>
        <dbReference type="ARBA" id="ARBA00022597"/>
    </source>
</evidence>
<feature type="transmembrane region" description="Helical" evidence="12">
    <location>
        <begin position="91"/>
        <end position="110"/>
    </location>
</feature>
<evidence type="ECO:0000256" key="6">
    <source>
        <dbReference type="ARBA" id="ARBA00022683"/>
    </source>
</evidence>
<dbReference type="Pfam" id="PF02378">
    <property type="entry name" value="PTS_EIIC"/>
    <property type="match status" value="1"/>
</dbReference>
<dbReference type="NCBIfam" id="TIGR00826">
    <property type="entry name" value="EIIB_glc"/>
    <property type="match status" value="1"/>
</dbReference>
<dbReference type="GO" id="GO:0090563">
    <property type="term" value="F:protein-phosphocysteine-sugar phosphotransferase activity"/>
    <property type="evidence" value="ECO:0007669"/>
    <property type="project" value="TreeGrafter"/>
</dbReference>
<keyword evidence="8" id="KW-0418">Kinase</keyword>
<comment type="caution">
    <text evidence="15">The sequence shown here is derived from an EMBL/GenBank/DDBJ whole genome shotgun (WGS) entry which is preliminary data.</text>
</comment>
<keyword evidence="2" id="KW-0813">Transport</keyword>
<dbReference type="FunFam" id="3.30.1360.60:FF:000001">
    <property type="entry name" value="PTS system glucose-specific IIBC component PtsG"/>
    <property type="match status" value="1"/>
</dbReference>
<comment type="subcellular location">
    <subcellularLocation>
        <location evidence="1">Cell membrane</location>
        <topology evidence="1">Multi-pass membrane protein</topology>
    </subcellularLocation>
</comment>
<name>A0A4R7KW60_9CLOT</name>
<evidence type="ECO:0000256" key="1">
    <source>
        <dbReference type="ARBA" id="ARBA00004651"/>
    </source>
</evidence>
<evidence type="ECO:0000256" key="12">
    <source>
        <dbReference type="SAM" id="Phobius"/>
    </source>
</evidence>
<dbReference type="EMBL" id="SOAZ01000003">
    <property type="protein sequence ID" value="TDT62855.1"/>
    <property type="molecule type" value="Genomic_DNA"/>
</dbReference>
<dbReference type="PROSITE" id="PS51098">
    <property type="entry name" value="PTS_EIIB_TYPE_1"/>
    <property type="match status" value="1"/>
</dbReference>
<feature type="domain" description="PTS EIIC type-1" evidence="14">
    <location>
        <begin position="3"/>
        <end position="420"/>
    </location>
</feature>
<dbReference type="InterPro" id="IPR001996">
    <property type="entry name" value="PTS_IIB_1"/>
</dbReference>
<evidence type="ECO:0000256" key="8">
    <source>
        <dbReference type="ARBA" id="ARBA00022777"/>
    </source>
</evidence>
<feature type="transmembrane region" description="Helical" evidence="12">
    <location>
        <begin position="12"/>
        <end position="36"/>
    </location>
</feature>
<sequence length="525" mass="57639">MKKKIVNALQQFSKGMFVPILILPIAGIIIAIGNILTNSNLAKLLPFMKNPIVFGFGKMLSGSLVSILVNLGLIFCVGLAVGLAKEKKSHAGFTAVLAYLVFINAMNIFLSLTQRLVPVDKLRGSGQAMVMGVQILDMGVFLGIILGIIVAYFHNKYVNVEFEGAWQIYSGPRLVFMILIPVVVILAVILSYVWPPIQKGISSLGEFIRATGNFGIFIYGFLERILIPTGLHHLVYTPFLYSPLGGVAEIGGKIIEGSRNIYFAEMADPSILKLSKTVIYDARGLSKMFGLVGAAIAMYQTAHPDKKEKIKALLIPATATSIIAGVTEPIEFSFLFTAPLLFVIHSVLNGLGMVVLNIFDVRAIGPNGFIDFLLYNVPLGIQKTGWPMFILIGLLQAVVYYVIFRFLIIKLNLKTPGREEETQEVKLYMKKDYIEKTKSKSEANAEVAAKIVSALGGKENIKKVDNCYTRLRLIIDDTSKVDQAALNETGASGVIIKDKNVQVVYGLHVTKVRKMIDEYLGIRGE</sequence>
<evidence type="ECO:0000259" key="13">
    <source>
        <dbReference type="PROSITE" id="PS51098"/>
    </source>
</evidence>
<dbReference type="InterPro" id="IPR003352">
    <property type="entry name" value="PTS_EIIC"/>
</dbReference>
<evidence type="ECO:0000313" key="16">
    <source>
        <dbReference type="Proteomes" id="UP000295325"/>
    </source>
</evidence>
<dbReference type="Pfam" id="PF00367">
    <property type="entry name" value="PTS_EIIB"/>
    <property type="match status" value="1"/>
</dbReference>
<keyword evidence="4" id="KW-0762">Sugar transport</keyword>
<protein>
    <submittedName>
        <fullName evidence="15">PTS system IIB component (Glc family) /PTS system IIC component (Glc family)</fullName>
    </submittedName>
</protein>
<evidence type="ECO:0000259" key="14">
    <source>
        <dbReference type="PROSITE" id="PS51103"/>
    </source>
</evidence>
<feature type="transmembrane region" description="Helical" evidence="12">
    <location>
        <begin position="385"/>
        <end position="408"/>
    </location>
</feature>
<dbReference type="PANTHER" id="PTHR30009">
    <property type="entry name" value="CYTOCHROME C-TYPE SYNTHESIS PROTEIN AND PTS TRANSMEMBRANE COMPONENT"/>
    <property type="match status" value="1"/>
</dbReference>
<evidence type="ECO:0000313" key="15">
    <source>
        <dbReference type="EMBL" id="TDT62855.1"/>
    </source>
</evidence>
<dbReference type="OrthoDB" id="9764327at2"/>
<dbReference type="InterPro" id="IPR036878">
    <property type="entry name" value="Glu_permease_IIB"/>
</dbReference>
<evidence type="ECO:0000256" key="2">
    <source>
        <dbReference type="ARBA" id="ARBA00022448"/>
    </source>
</evidence>
<evidence type="ECO:0000256" key="5">
    <source>
        <dbReference type="ARBA" id="ARBA00022679"/>
    </source>
</evidence>
<dbReference type="GO" id="GO:0008982">
    <property type="term" value="F:protein-N(PI)-phosphohistidine-sugar phosphotransferase activity"/>
    <property type="evidence" value="ECO:0007669"/>
    <property type="project" value="InterPro"/>
</dbReference>
<dbReference type="RefSeq" id="WP_133627250.1">
    <property type="nucleotide sequence ID" value="NZ_SOAZ01000003.1"/>
</dbReference>
<dbReference type="SUPFAM" id="SSF55604">
    <property type="entry name" value="Glucose permease domain IIB"/>
    <property type="match status" value="1"/>
</dbReference>
<feature type="transmembrane region" description="Helical" evidence="12">
    <location>
        <begin position="200"/>
        <end position="222"/>
    </location>
</feature>
<evidence type="ECO:0000256" key="9">
    <source>
        <dbReference type="ARBA" id="ARBA00022989"/>
    </source>
</evidence>
<feature type="transmembrane region" description="Helical" evidence="12">
    <location>
        <begin position="340"/>
        <end position="365"/>
    </location>
</feature>
<keyword evidence="9 12" id="KW-1133">Transmembrane helix</keyword>
<dbReference type="AlphaFoldDB" id="A0A4R7KW60"/>
<feature type="transmembrane region" description="Helical" evidence="12">
    <location>
        <begin position="130"/>
        <end position="153"/>
    </location>
</feature>
<keyword evidence="6" id="KW-0598">Phosphotransferase system</keyword>
<evidence type="ECO:0000256" key="3">
    <source>
        <dbReference type="ARBA" id="ARBA00022475"/>
    </source>
</evidence>
<dbReference type="GO" id="GO:0016301">
    <property type="term" value="F:kinase activity"/>
    <property type="evidence" value="ECO:0007669"/>
    <property type="project" value="UniProtKB-KW"/>
</dbReference>
<evidence type="ECO:0000256" key="7">
    <source>
        <dbReference type="ARBA" id="ARBA00022692"/>
    </source>
</evidence>
<dbReference type="Proteomes" id="UP000295325">
    <property type="component" value="Unassembled WGS sequence"/>
</dbReference>
<dbReference type="PANTHER" id="PTHR30009:SF24">
    <property type="entry name" value="PTS SYSTEM, IIBC COMPONENT"/>
    <property type="match status" value="1"/>
</dbReference>
<reference evidence="15 16" key="1">
    <citation type="submission" date="2019-03" db="EMBL/GenBank/DDBJ databases">
        <title>Genomic Encyclopedia of Type Strains, Phase IV (KMG-IV): sequencing the most valuable type-strain genomes for metagenomic binning, comparative biology and taxonomic classification.</title>
        <authorList>
            <person name="Goeker M."/>
        </authorList>
    </citation>
    <scope>NUCLEOTIDE SEQUENCE [LARGE SCALE GENOMIC DNA]</scope>
    <source>
        <strain evidence="15 16">DSM 24455</strain>
    </source>
</reference>
<dbReference type="PROSITE" id="PS51103">
    <property type="entry name" value="PTS_EIIC_TYPE_1"/>
    <property type="match status" value="1"/>
</dbReference>
<dbReference type="GO" id="GO:0009401">
    <property type="term" value="P:phosphoenolpyruvate-dependent sugar phosphotransferase system"/>
    <property type="evidence" value="ECO:0007669"/>
    <property type="project" value="UniProtKB-KW"/>
</dbReference>
<keyword evidence="7 12" id="KW-0812">Transmembrane</keyword>
<dbReference type="GO" id="GO:0005886">
    <property type="term" value="C:plasma membrane"/>
    <property type="evidence" value="ECO:0007669"/>
    <property type="project" value="UniProtKB-SubCell"/>
</dbReference>
<keyword evidence="5" id="KW-0808">Transferase</keyword>
<dbReference type="InterPro" id="IPR013013">
    <property type="entry name" value="PTS_EIIC_1"/>
</dbReference>
<dbReference type="CDD" id="cd00212">
    <property type="entry name" value="PTS_IIB_glc"/>
    <property type="match status" value="1"/>
</dbReference>
<dbReference type="PROSITE" id="PS01035">
    <property type="entry name" value="PTS_EIIB_TYPE_1_CYS"/>
    <property type="match status" value="1"/>
</dbReference>
<dbReference type="InterPro" id="IPR050429">
    <property type="entry name" value="PTS_Glucose_EIICBA"/>
</dbReference>
<feature type="domain" description="PTS EIIB type-1" evidence="13">
    <location>
        <begin position="445"/>
        <end position="525"/>
    </location>
</feature>
<keyword evidence="16" id="KW-1185">Reference proteome</keyword>
<accession>A0A4R7KW60</accession>
<feature type="transmembrane region" description="Helical" evidence="12">
    <location>
        <begin position="174"/>
        <end position="194"/>
    </location>
</feature>
<keyword evidence="10 12" id="KW-0472">Membrane</keyword>
<evidence type="ECO:0000256" key="10">
    <source>
        <dbReference type="ARBA" id="ARBA00023136"/>
    </source>
</evidence>
<dbReference type="Gene3D" id="3.30.1360.60">
    <property type="entry name" value="Glucose permease domain IIB"/>
    <property type="match status" value="1"/>
</dbReference>
<organism evidence="15 16">
    <name type="scientific">Fonticella tunisiensis</name>
    <dbReference type="NCBI Taxonomy" id="1096341"/>
    <lineage>
        <taxon>Bacteria</taxon>
        <taxon>Bacillati</taxon>
        <taxon>Bacillota</taxon>
        <taxon>Clostridia</taxon>
        <taxon>Eubacteriales</taxon>
        <taxon>Clostridiaceae</taxon>
        <taxon>Fonticella</taxon>
    </lineage>
</organism>
<feature type="transmembrane region" description="Helical" evidence="12">
    <location>
        <begin position="56"/>
        <end position="84"/>
    </location>
</feature>
<proteinExistence type="predicted"/>
<feature type="active site" description="Phosphocysteine intermediate; for EIIB activity" evidence="11">
    <location>
        <position position="467"/>
    </location>
</feature>
<keyword evidence="3" id="KW-1003">Cell membrane</keyword>
<dbReference type="InterPro" id="IPR018113">
    <property type="entry name" value="PTrfase_EIIB_Cys"/>
</dbReference>